<keyword evidence="6" id="KW-1185">Reference proteome</keyword>
<evidence type="ECO:0000259" key="4">
    <source>
        <dbReference type="SMART" id="SM00479"/>
    </source>
</evidence>
<dbReference type="CDD" id="cd06127">
    <property type="entry name" value="DEDDh"/>
    <property type="match status" value="1"/>
</dbReference>
<reference evidence="6" key="1">
    <citation type="submission" date="2017-02" db="EMBL/GenBank/DDBJ databases">
        <authorList>
            <person name="Varghese N."/>
            <person name="Submissions S."/>
        </authorList>
    </citation>
    <scope>NUCLEOTIDE SEQUENCE [LARGE SCALE GENOMIC DNA]</scope>
    <source>
        <strain evidence="6">DSM 3072</strain>
    </source>
</reference>
<organism evidence="5 6">
    <name type="scientific">Succinivibrio dextrinosolvens DSM 3072</name>
    <dbReference type="NCBI Taxonomy" id="1123324"/>
    <lineage>
        <taxon>Bacteria</taxon>
        <taxon>Pseudomonadati</taxon>
        <taxon>Pseudomonadota</taxon>
        <taxon>Gammaproteobacteria</taxon>
        <taxon>Aeromonadales</taxon>
        <taxon>Succinivibrionaceae</taxon>
        <taxon>Succinivibrio</taxon>
    </lineage>
</organism>
<dbReference type="InterPro" id="IPR036397">
    <property type="entry name" value="RNaseH_sf"/>
</dbReference>
<feature type="domain" description="Exonuclease" evidence="4">
    <location>
        <begin position="49"/>
        <end position="219"/>
    </location>
</feature>
<name>A0A1T4VGR8_9GAMM</name>
<dbReference type="Pfam" id="PF00929">
    <property type="entry name" value="RNase_T"/>
    <property type="match status" value="1"/>
</dbReference>
<dbReference type="EMBL" id="FUXX01000024">
    <property type="protein sequence ID" value="SKA64126.1"/>
    <property type="molecule type" value="Genomic_DNA"/>
</dbReference>
<keyword evidence="1" id="KW-0540">Nuclease</keyword>
<accession>A0A1T4VGR8</accession>
<dbReference type="Gene3D" id="3.30.420.10">
    <property type="entry name" value="Ribonuclease H-like superfamily/Ribonuclease H"/>
    <property type="match status" value="1"/>
</dbReference>
<dbReference type="GO" id="GO:0008408">
    <property type="term" value="F:3'-5' exonuclease activity"/>
    <property type="evidence" value="ECO:0007669"/>
    <property type="project" value="TreeGrafter"/>
</dbReference>
<keyword evidence="3" id="KW-0269">Exonuclease</keyword>
<dbReference type="SUPFAM" id="SSF53098">
    <property type="entry name" value="Ribonuclease H-like"/>
    <property type="match status" value="1"/>
</dbReference>
<dbReference type="Proteomes" id="UP000242432">
    <property type="component" value="Unassembled WGS sequence"/>
</dbReference>
<dbReference type="InterPro" id="IPR012337">
    <property type="entry name" value="RNaseH-like_sf"/>
</dbReference>
<sequence>MEILKLFDRVEKHRKQCKKFLSSSRCTEEIKPFYERELPSSDSFIDQCKFTSIDFETTGVDPTDNYILSIGGIGLVKNSIDFNTSFHYFVNNSKYIKKDSAVINQITPEQLINGKDPVAAVVELLDKISGGIVLVHCKYIEMNFIKKTLGLEDKDPLPFIVFDTMSIEKNLRRNEPNPDVRLVSIREKRGFPAYEAHNALVDSLATAEVFLAQLKDLFGNKRATVGPVAERS</sequence>
<dbReference type="PANTHER" id="PTHR30231:SF4">
    <property type="entry name" value="PROTEIN NEN2"/>
    <property type="match status" value="1"/>
</dbReference>
<proteinExistence type="predicted"/>
<evidence type="ECO:0000256" key="2">
    <source>
        <dbReference type="ARBA" id="ARBA00022801"/>
    </source>
</evidence>
<dbReference type="SMART" id="SM00479">
    <property type="entry name" value="EXOIII"/>
    <property type="match status" value="1"/>
</dbReference>
<protein>
    <submittedName>
        <fullName evidence="5">DNA polymerase-3 subunit epsilon</fullName>
    </submittedName>
</protein>
<dbReference type="AlphaFoldDB" id="A0A1T4VGR8"/>
<gene>
    <name evidence="5" type="ORF">SAMN02745213_01496</name>
</gene>
<dbReference type="STRING" id="83771.SAMN02910357_01177"/>
<dbReference type="GO" id="GO:0003676">
    <property type="term" value="F:nucleic acid binding"/>
    <property type="evidence" value="ECO:0007669"/>
    <property type="project" value="InterPro"/>
</dbReference>
<keyword evidence="2" id="KW-0378">Hydrolase</keyword>
<dbReference type="GO" id="GO:0005829">
    <property type="term" value="C:cytosol"/>
    <property type="evidence" value="ECO:0007669"/>
    <property type="project" value="TreeGrafter"/>
</dbReference>
<evidence type="ECO:0000313" key="5">
    <source>
        <dbReference type="EMBL" id="SKA64126.1"/>
    </source>
</evidence>
<dbReference type="GO" id="GO:0006259">
    <property type="term" value="P:DNA metabolic process"/>
    <property type="evidence" value="ECO:0007669"/>
    <property type="project" value="UniProtKB-ARBA"/>
</dbReference>
<dbReference type="PANTHER" id="PTHR30231">
    <property type="entry name" value="DNA POLYMERASE III SUBUNIT EPSILON"/>
    <property type="match status" value="1"/>
</dbReference>
<evidence type="ECO:0000256" key="1">
    <source>
        <dbReference type="ARBA" id="ARBA00022722"/>
    </source>
</evidence>
<evidence type="ECO:0000256" key="3">
    <source>
        <dbReference type="ARBA" id="ARBA00022839"/>
    </source>
</evidence>
<dbReference type="InterPro" id="IPR013520">
    <property type="entry name" value="Ribonucl_H"/>
</dbReference>
<dbReference type="RefSeq" id="WP_078928930.1">
    <property type="nucleotide sequence ID" value="NZ_FUXX01000024.1"/>
</dbReference>
<evidence type="ECO:0000313" key="6">
    <source>
        <dbReference type="Proteomes" id="UP000242432"/>
    </source>
</evidence>